<dbReference type="EMBL" id="CP015102">
    <property type="protein sequence ID" value="ASJ07455.1"/>
    <property type="molecule type" value="Genomic_DNA"/>
</dbReference>
<reference evidence="2 3" key="1">
    <citation type="submission" date="2016-04" db="EMBL/GenBank/DDBJ databases">
        <title>Complete genome sequence of Thermococcus pacificus type strain P4.</title>
        <authorList>
            <person name="Oger P.M."/>
        </authorList>
    </citation>
    <scope>NUCLEOTIDE SEQUENCE [LARGE SCALE GENOMIC DNA]</scope>
    <source>
        <strain evidence="2 3">P-4</strain>
    </source>
</reference>
<protein>
    <recommendedName>
        <fullName evidence="1">DUF835 domain-containing protein</fullName>
    </recommendedName>
</protein>
<dbReference type="KEGG" id="tpaf:A3L08_09050"/>
<dbReference type="Pfam" id="PF05763">
    <property type="entry name" value="DUF835"/>
    <property type="match status" value="1"/>
</dbReference>
<dbReference type="InterPro" id="IPR008553">
    <property type="entry name" value="DUF835"/>
</dbReference>
<organism evidence="2 3">
    <name type="scientific">Thermococcus pacificus</name>
    <dbReference type="NCBI Taxonomy" id="71998"/>
    <lineage>
        <taxon>Archaea</taxon>
        <taxon>Methanobacteriati</taxon>
        <taxon>Methanobacteriota</taxon>
        <taxon>Thermococci</taxon>
        <taxon>Thermococcales</taxon>
        <taxon>Thermococcaceae</taxon>
        <taxon>Thermococcus</taxon>
    </lineage>
</organism>
<keyword evidence="3" id="KW-1185">Reference proteome</keyword>
<sequence>MFWSSGLINDEELWRVLRSNPSRQKIVITRKNNLNDLRNTRTIYLSKVSRPGYFDPSKLYVLEQNLWRHLQNSPSDVILDAFEYLAIENGLETALKFTGKLRDMAVLTGSRFYVTVSDALEERTIHLLRRILD</sequence>
<gene>
    <name evidence="2" type="ORF">A3L08_09050</name>
</gene>
<accession>A0A218P9J4</accession>
<dbReference type="Proteomes" id="UP000197418">
    <property type="component" value="Chromosome"/>
</dbReference>
<dbReference type="AlphaFoldDB" id="A0A218P9J4"/>
<evidence type="ECO:0000259" key="1">
    <source>
        <dbReference type="Pfam" id="PF05763"/>
    </source>
</evidence>
<name>A0A218P9J4_9EURY</name>
<feature type="domain" description="DUF835" evidence="1">
    <location>
        <begin position="22"/>
        <end position="132"/>
    </location>
</feature>
<evidence type="ECO:0000313" key="2">
    <source>
        <dbReference type="EMBL" id="ASJ07455.1"/>
    </source>
</evidence>
<evidence type="ECO:0000313" key="3">
    <source>
        <dbReference type="Proteomes" id="UP000197418"/>
    </source>
</evidence>
<proteinExistence type="predicted"/>